<accession>A0ACB7SGG6</accession>
<reference evidence="1" key="1">
    <citation type="submission" date="2020-05" db="EMBL/GenBank/DDBJ databases">
        <title>Large-scale comparative analyses of tick genomes elucidate their genetic diversity and vector capacities.</title>
        <authorList>
            <person name="Jia N."/>
            <person name="Wang J."/>
            <person name="Shi W."/>
            <person name="Du L."/>
            <person name="Sun Y."/>
            <person name="Zhan W."/>
            <person name="Jiang J."/>
            <person name="Wang Q."/>
            <person name="Zhang B."/>
            <person name="Ji P."/>
            <person name="Sakyi L.B."/>
            <person name="Cui X."/>
            <person name="Yuan T."/>
            <person name="Jiang B."/>
            <person name="Yang W."/>
            <person name="Lam T.T.-Y."/>
            <person name="Chang Q."/>
            <person name="Ding S."/>
            <person name="Wang X."/>
            <person name="Zhu J."/>
            <person name="Ruan X."/>
            <person name="Zhao L."/>
            <person name="Wei J."/>
            <person name="Que T."/>
            <person name="Du C."/>
            <person name="Cheng J."/>
            <person name="Dai P."/>
            <person name="Han X."/>
            <person name="Huang E."/>
            <person name="Gao Y."/>
            <person name="Liu J."/>
            <person name="Shao H."/>
            <person name="Ye R."/>
            <person name="Li L."/>
            <person name="Wei W."/>
            <person name="Wang X."/>
            <person name="Wang C."/>
            <person name="Yang T."/>
            <person name="Huo Q."/>
            <person name="Li W."/>
            <person name="Guo W."/>
            <person name="Chen H."/>
            <person name="Zhou L."/>
            <person name="Ni X."/>
            <person name="Tian J."/>
            <person name="Zhou Y."/>
            <person name="Sheng Y."/>
            <person name="Liu T."/>
            <person name="Pan Y."/>
            <person name="Xia L."/>
            <person name="Li J."/>
            <person name="Zhao F."/>
            <person name="Cao W."/>
        </authorList>
    </citation>
    <scope>NUCLEOTIDE SEQUENCE</scope>
    <source>
        <strain evidence="1">Hyas-2018</strain>
    </source>
</reference>
<proteinExistence type="predicted"/>
<evidence type="ECO:0000313" key="2">
    <source>
        <dbReference type="Proteomes" id="UP000821845"/>
    </source>
</evidence>
<name>A0ACB7SGG6_HYAAI</name>
<comment type="caution">
    <text evidence="1">The sequence shown here is derived from an EMBL/GenBank/DDBJ whole genome shotgun (WGS) entry which is preliminary data.</text>
</comment>
<sequence>MAEMHQELCSVIREKSVLSGLFEKFEATTKMNRNNLVYALGAFVALLYAVNLAGPAVTHVITTAWPVLGSLRAMDRQSVDLQQKWLGYWMLYAFVNSFEWIFNRLQRTIKRIYLFKLLVLVTCALPHPMCPARLVYARFLRRRVWLDSGAAPPGSSPAMTATVVDHMSVSRTSDGHESPSKKKQPQHPPKKPVPAAKKGYVRCF</sequence>
<dbReference type="EMBL" id="CM023484">
    <property type="protein sequence ID" value="KAH6933162.1"/>
    <property type="molecule type" value="Genomic_DNA"/>
</dbReference>
<evidence type="ECO:0000313" key="1">
    <source>
        <dbReference type="EMBL" id="KAH6933162.1"/>
    </source>
</evidence>
<keyword evidence="2" id="KW-1185">Reference proteome</keyword>
<protein>
    <submittedName>
        <fullName evidence="1">Uncharacterized protein</fullName>
    </submittedName>
</protein>
<organism evidence="1 2">
    <name type="scientific">Hyalomma asiaticum</name>
    <name type="common">Tick</name>
    <dbReference type="NCBI Taxonomy" id="266040"/>
    <lineage>
        <taxon>Eukaryota</taxon>
        <taxon>Metazoa</taxon>
        <taxon>Ecdysozoa</taxon>
        <taxon>Arthropoda</taxon>
        <taxon>Chelicerata</taxon>
        <taxon>Arachnida</taxon>
        <taxon>Acari</taxon>
        <taxon>Parasitiformes</taxon>
        <taxon>Ixodida</taxon>
        <taxon>Ixodoidea</taxon>
        <taxon>Ixodidae</taxon>
        <taxon>Hyalomminae</taxon>
        <taxon>Hyalomma</taxon>
    </lineage>
</organism>
<gene>
    <name evidence="1" type="ORF">HPB50_012562</name>
</gene>
<dbReference type="Proteomes" id="UP000821845">
    <property type="component" value="Chromosome 4"/>
</dbReference>